<name>A0A420KC01_9BURK</name>
<gene>
    <name evidence="1" type="ORF">CE154_011570</name>
</gene>
<organism evidence="1 2">
    <name type="scientific">Alicycliphilus denitrificans</name>
    <dbReference type="NCBI Taxonomy" id="179636"/>
    <lineage>
        <taxon>Bacteria</taxon>
        <taxon>Pseudomonadati</taxon>
        <taxon>Pseudomonadota</taxon>
        <taxon>Betaproteobacteria</taxon>
        <taxon>Burkholderiales</taxon>
        <taxon>Comamonadaceae</taxon>
        <taxon>Alicycliphilus</taxon>
    </lineage>
</organism>
<dbReference type="Proteomes" id="UP000216225">
    <property type="component" value="Unassembled WGS sequence"/>
</dbReference>
<comment type="caution">
    <text evidence="1">The sequence shown here is derived from an EMBL/GenBank/DDBJ whole genome shotgun (WGS) entry which is preliminary data.</text>
</comment>
<reference evidence="1 2" key="1">
    <citation type="submission" date="2018-09" db="EMBL/GenBank/DDBJ databases">
        <title>Genome comparison of Alicycliphilus sp. BQ1, a polyurethanolytic bacterium, with its closest phylogenetic relatives Alicycliphilus denitrificans BC and K601, unable to attack polyurethane.</title>
        <authorList>
            <person name="Loza-Tavera H."/>
            <person name="Lozano L."/>
            <person name="Cevallos M."/>
            <person name="Maya-Lucas O."/>
            <person name="Garcia-Mena J."/>
            <person name="Hernandez J."/>
        </authorList>
    </citation>
    <scope>NUCLEOTIDE SEQUENCE [LARGE SCALE GENOMIC DNA]</scope>
    <source>
        <strain evidence="1 2">BQ1</strain>
    </source>
</reference>
<dbReference type="Pfam" id="PF00612">
    <property type="entry name" value="IQ"/>
    <property type="match status" value="1"/>
</dbReference>
<protein>
    <submittedName>
        <fullName evidence="1">Uncharacterized protein</fullName>
    </submittedName>
</protein>
<evidence type="ECO:0000313" key="2">
    <source>
        <dbReference type="Proteomes" id="UP000216225"/>
    </source>
</evidence>
<accession>A0A420KC01</accession>
<evidence type="ECO:0000313" key="1">
    <source>
        <dbReference type="EMBL" id="RKJ96654.1"/>
    </source>
</evidence>
<dbReference type="AlphaFoldDB" id="A0A420KC01"/>
<proteinExistence type="predicted"/>
<dbReference type="InterPro" id="IPR000048">
    <property type="entry name" value="IQ_motif_EF-hand-BS"/>
</dbReference>
<dbReference type="EMBL" id="NKDB02000002">
    <property type="protein sequence ID" value="RKJ96654.1"/>
    <property type="molecule type" value="Genomic_DNA"/>
</dbReference>
<sequence>MVVLQSQFRGFLARLQNLVSHYLSYRLILRS</sequence>